<evidence type="ECO:0000313" key="5">
    <source>
        <dbReference type="EMBL" id="KAK8892453.1"/>
    </source>
</evidence>
<dbReference type="InterPro" id="IPR029033">
    <property type="entry name" value="His_PPase_superfam"/>
</dbReference>
<dbReference type="Pfam" id="PF00300">
    <property type="entry name" value="His_Phos_1"/>
    <property type="match status" value="1"/>
</dbReference>
<comment type="similarity">
    <text evidence="1">Belongs to the phosphoglycerate mutase family. BPG-dependent PGAM subfamily.</text>
</comment>
<accession>A0ABR2KN95</accession>
<keyword evidence="3" id="KW-0324">Glycolysis</keyword>
<proteinExistence type="inferred from homology"/>
<dbReference type="PANTHER" id="PTHR11931">
    <property type="entry name" value="PHOSPHOGLYCERATE MUTASE"/>
    <property type="match status" value="1"/>
</dbReference>
<dbReference type="SUPFAM" id="SSF53254">
    <property type="entry name" value="Phosphoglycerate mutase-like"/>
    <property type="match status" value="1"/>
</dbReference>
<evidence type="ECO:0000256" key="3">
    <source>
        <dbReference type="ARBA" id="ARBA00023152"/>
    </source>
</evidence>
<dbReference type="Proteomes" id="UP001470230">
    <property type="component" value="Unassembled WGS sequence"/>
</dbReference>
<evidence type="ECO:0000256" key="1">
    <source>
        <dbReference type="ARBA" id="ARBA00006717"/>
    </source>
</evidence>
<protein>
    <recommendedName>
        <fullName evidence="2">phosphoglycerate mutase (2,3-diphosphoglycerate-dependent)</fullName>
        <ecNumber evidence="2">5.4.2.11</ecNumber>
    </recommendedName>
</protein>
<comment type="caution">
    <text evidence="5">The sequence shown here is derived from an EMBL/GenBank/DDBJ whole genome shotgun (WGS) entry which is preliminary data.</text>
</comment>
<keyword evidence="6" id="KW-1185">Reference proteome</keyword>
<gene>
    <name evidence="5" type="ORF">M9Y10_029682</name>
</gene>
<keyword evidence="4" id="KW-0413">Isomerase</keyword>
<name>A0ABR2KN95_9EUKA</name>
<dbReference type="EMBL" id="JAPFFF010000004">
    <property type="protein sequence ID" value="KAK8892453.1"/>
    <property type="molecule type" value="Genomic_DNA"/>
</dbReference>
<dbReference type="Gene3D" id="3.40.50.1240">
    <property type="entry name" value="Phosphoglycerate mutase-like"/>
    <property type="match status" value="1"/>
</dbReference>
<reference evidence="5 6" key="1">
    <citation type="submission" date="2024-04" db="EMBL/GenBank/DDBJ databases">
        <title>Tritrichomonas musculus Genome.</title>
        <authorList>
            <person name="Alves-Ferreira E."/>
            <person name="Grigg M."/>
            <person name="Lorenzi H."/>
            <person name="Galac M."/>
        </authorList>
    </citation>
    <scope>NUCLEOTIDE SEQUENCE [LARGE SCALE GENOMIC DNA]</scope>
    <source>
        <strain evidence="5 6">EAF2021</strain>
    </source>
</reference>
<dbReference type="InterPro" id="IPR013078">
    <property type="entry name" value="His_Pase_superF_clade-1"/>
</dbReference>
<organism evidence="5 6">
    <name type="scientific">Tritrichomonas musculus</name>
    <dbReference type="NCBI Taxonomy" id="1915356"/>
    <lineage>
        <taxon>Eukaryota</taxon>
        <taxon>Metamonada</taxon>
        <taxon>Parabasalia</taxon>
        <taxon>Tritrichomonadida</taxon>
        <taxon>Tritrichomonadidae</taxon>
        <taxon>Tritrichomonas</taxon>
    </lineage>
</organism>
<dbReference type="EC" id="5.4.2.11" evidence="2"/>
<evidence type="ECO:0000256" key="2">
    <source>
        <dbReference type="ARBA" id="ARBA00012028"/>
    </source>
</evidence>
<sequence>MFVSHTHGHKGRRIYPFLPIDLLIVRNGASDGSVAIHGGKRKKEIVTHFRNELRKAHNSKWRLTDFGVFQARAAGRWISENFKLPFNAYLTGEYVRSLETAGNLNLKGAKWIPSLYLRPRDFGSFAKLDREFSQAEFNEILKEKARDAFYWTPPNGESIAHLSLRTERVIHWMRNRVPEEGSVIIVTHKDMMDSIRIRIERISQLDYKEKIADPPCKHILYYGSILQYTRRNPKTGEVVPHYQWMRILTPWLGKYFIPSEFEQIVIKHYGNAELIGEVSNVPHIFES</sequence>
<evidence type="ECO:0000256" key="4">
    <source>
        <dbReference type="ARBA" id="ARBA00023235"/>
    </source>
</evidence>
<evidence type="ECO:0000313" key="6">
    <source>
        <dbReference type="Proteomes" id="UP001470230"/>
    </source>
</evidence>
<dbReference type="InterPro" id="IPR005952">
    <property type="entry name" value="Phosphogly_mut1"/>
</dbReference>